<dbReference type="AlphaFoldDB" id="A0A1I4VGB2"/>
<reference evidence="3 4" key="1">
    <citation type="submission" date="2016-10" db="EMBL/GenBank/DDBJ databases">
        <authorList>
            <person name="de Groot N.N."/>
        </authorList>
    </citation>
    <scope>NUCLEOTIDE SEQUENCE [LARGE SCALE GENOMIC DNA]</scope>
    <source>
        <strain evidence="3 4">DSM 9990</strain>
    </source>
</reference>
<dbReference type="Pfam" id="PF04333">
    <property type="entry name" value="MlaA"/>
    <property type="match status" value="1"/>
</dbReference>
<evidence type="ECO:0000256" key="1">
    <source>
        <dbReference type="ARBA" id="ARBA00010634"/>
    </source>
</evidence>
<proteinExistence type="inferred from homology"/>
<evidence type="ECO:0000313" key="3">
    <source>
        <dbReference type="EMBL" id="SFN00156.1"/>
    </source>
</evidence>
<dbReference type="STRING" id="39841.SAMN05660836_02289"/>
<dbReference type="GO" id="GO:0120010">
    <property type="term" value="P:intermembrane phospholipid transfer"/>
    <property type="evidence" value="ECO:0007669"/>
    <property type="project" value="TreeGrafter"/>
</dbReference>
<protein>
    <submittedName>
        <fullName evidence="3">Phospholipid-binding lipoprotein MlaA</fullName>
    </submittedName>
</protein>
<keyword evidence="4" id="KW-1185">Reference proteome</keyword>
<dbReference type="GO" id="GO:0016020">
    <property type="term" value="C:membrane"/>
    <property type="evidence" value="ECO:0007669"/>
    <property type="project" value="InterPro"/>
</dbReference>
<dbReference type="InterPro" id="IPR007428">
    <property type="entry name" value="MlaA"/>
</dbReference>
<dbReference type="Proteomes" id="UP000199611">
    <property type="component" value="Unassembled WGS sequence"/>
</dbReference>
<keyword evidence="2" id="KW-0732">Signal</keyword>
<comment type="similarity">
    <text evidence="1">Belongs to the MlaA family.</text>
</comment>
<organism evidence="3 4">
    <name type="scientific">Thermodesulforhabdus norvegica</name>
    <dbReference type="NCBI Taxonomy" id="39841"/>
    <lineage>
        <taxon>Bacteria</taxon>
        <taxon>Pseudomonadati</taxon>
        <taxon>Thermodesulfobacteriota</taxon>
        <taxon>Syntrophobacteria</taxon>
        <taxon>Syntrophobacterales</taxon>
        <taxon>Thermodesulforhabdaceae</taxon>
        <taxon>Thermodesulforhabdus</taxon>
    </lineage>
</organism>
<dbReference type="PANTHER" id="PTHR30035:SF3">
    <property type="entry name" value="INTERMEMBRANE PHOSPHOLIPID TRANSPORT SYSTEM LIPOPROTEIN MLAA"/>
    <property type="match status" value="1"/>
</dbReference>
<gene>
    <name evidence="3" type="ORF">SAMN05660836_02289</name>
</gene>
<name>A0A1I4VGB2_9BACT</name>
<keyword evidence="3" id="KW-0449">Lipoprotein</keyword>
<evidence type="ECO:0000313" key="4">
    <source>
        <dbReference type="Proteomes" id="UP000199611"/>
    </source>
</evidence>
<dbReference type="PRINTS" id="PR01805">
    <property type="entry name" value="VACJLIPOPROT"/>
</dbReference>
<dbReference type="OrthoDB" id="9785326at2"/>
<accession>A0A1I4VGB2</accession>
<evidence type="ECO:0000256" key="2">
    <source>
        <dbReference type="ARBA" id="ARBA00022729"/>
    </source>
</evidence>
<dbReference type="PANTHER" id="PTHR30035">
    <property type="entry name" value="LIPOPROTEIN VACJ-RELATED"/>
    <property type="match status" value="1"/>
</dbReference>
<dbReference type="EMBL" id="FOUU01000009">
    <property type="protein sequence ID" value="SFN00156.1"/>
    <property type="molecule type" value="Genomic_DNA"/>
</dbReference>
<dbReference type="RefSeq" id="WP_093395919.1">
    <property type="nucleotide sequence ID" value="NZ_FOUU01000009.1"/>
</dbReference>
<sequence>MAQRQKIMVWVLLFLSTLLLIGLPIKYAASETIGRAQTALEPAEYQEPIVADPLEPINRFFFEFNDKMYFWLVKPVCTVYKTFLPPGLRQAIKNAFENLRAPIRFVNCILQRKGQAASTELKRFVVNSTLGLGGFFDIAKTHFNIEAADEDFGQTLGVYEVSEGIYINWPFLGPSTVRDSVGLVVDFFLDPLTYMPVDYLIQGGIRAGSHTNNTSLRLGEYEDLKESAIDPYVALKDAYIQHRRELIRR</sequence>